<feature type="disulfide bond" evidence="12">
    <location>
        <begin position="161"/>
        <end position="176"/>
    </location>
</feature>
<feature type="transmembrane region" description="Helical" evidence="15">
    <location>
        <begin position="49"/>
        <end position="70"/>
    </location>
</feature>
<dbReference type="InterPro" id="IPR001873">
    <property type="entry name" value="ENaC"/>
</dbReference>
<evidence type="ECO:0000256" key="10">
    <source>
        <dbReference type="ARBA" id="ARBA00023201"/>
    </source>
</evidence>
<keyword evidence="7 13" id="KW-0406">Ion transport</keyword>
<keyword evidence="4 13" id="KW-0812">Transmembrane</keyword>
<keyword evidence="8 15" id="KW-0472">Membrane</keyword>
<evidence type="ECO:0000256" key="14">
    <source>
        <dbReference type="SAM" id="MobiDB-lite"/>
    </source>
</evidence>
<comment type="similarity">
    <text evidence="13">Belongs to the amiloride-sensitive sodium channel (TC 1.A.6) family.</text>
</comment>
<dbReference type="AlphaFoldDB" id="A0AAE0ZG02"/>
<dbReference type="EMBL" id="JAWDGP010004075">
    <property type="protein sequence ID" value="KAK3768071.1"/>
    <property type="molecule type" value="Genomic_DNA"/>
</dbReference>
<evidence type="ECO:0000256" key="15">
    <source>
        <dbReference type="SAM" id="Phobius"/>
    </source>
</evidence>
<evidence type="ECO:0000256" key="5">
    <source>
        <dbReference type="ARBA" id="ARBA00022989"/>
    </source>
</evidence>
<evidence type="ECO:0000256" key="11">
    <source>
        <dbReference type="ARBA" id="ARBA00023303"/>
    </source>
</evidence>
<evidence type="ECO:0000313" key="16">
    <source>
        <dbReference type="EMBL" id="KAK3768071.1"/>
    </source>
</evidence>
<evidence type="ECO:0000256" key="13">
    <source>
        <dbReference type="RuleBase" id="RU000679"/>
    </source>
</evidence>
<evidence type="ECO:0000256" key="9">
    <source>
        <dbReference type="ARBA" id="ARBA00023157"/>
    </source>
</evidence>
<evidence type="ECO:0000256" key="3">
    <source>
        <dbReference type="ARBA" id="ARBA00022461"/>
    </source>
</evidence>
<gene>
    <name evidence="16" type="ORF">RRG08_045889</name>
</gene>
<organism evidence="16 17">
    <name type="scientific">Elysia crispata</name>
    <name type="common">lettuce slug</name>
    <dbReference type="NCBI Taxonomy" id="231223"/>
    <lineage>
        <taxon>Eukaryota</taxon>
        <taxon>Metazoa</taxon>
        <taxon>Spiralia</taxon>
        <taxon>Lophotrochozoa</taxon>
        <taxon>Mollusca</taxon>
        <taxon>Gastropoda</taxon>
        <taxon>Heterobranchia</taxon>
        <taxon>Euthyneura</taxon>
        <taxon>Panpulmonata</taxon>
        <taxon>Sacoglossa</taxon>
        <taxon>Placobranchoidea</taxon>
        <taxon>Plakobranchidae</taxon>
        <taxon>Elysia</taxon>
    </lineage>
</organism>
<evidence type="ECO:0000256" key="8">
    <source>
        <dbReference type="ARBA" id="ARBA00023136"/>
    </source>
</evidence>
<dbReference type="Gene3D" id="1.10.287.770">
    <property type="entry name" value="YojJ-like"/>
    <property type="match status" value="1"/>
</dbReference>
<dbReference type="Gene3D" id="2.60.470.10">
    <property type="entry name" value="Acid-sensing ion channels like domains"/>
    <property type="match status" value="1"/>
</dbReference>
<dbReference type="InterPro" id="IPR023415">
    <property type="entry name" value="LDLR_class-A_CS"/>
</dbReference>
<dbReference type="Gene3D" id="4.10.400.10">
    <property type="entry name" value="Low-density Lipoprotein Receptor"/>
    <property type="match status" value="2"/>
</dbReference>
<comment type="subcellular location">
    <subcellularLocation>
        <location evidence="1">Membrane</location>
        <topology evidence="1">Multi-pass membrane protein</topology>
    </subcellularLocation>
</comment>
<keyword evidence="6" id="KW-0915">Sodium</keyword>
<dbReference type="SMART" id="SM00192">
    <property type="entry name" value="LDLa"/>
    <property type="match status" value="2"/>
</dbReference>
<evidence type="ECO:0000313" key="17">
    <source>
        <dbReference type="Proteomes" id="UP001283361"/>
    </source>
</evidence>
<name>A0AAE0ZG02_9GAST</name>
<accession>A0AAE0ZG02</accession>
<dbReference type="GO" id="GO:0015280">
    <property type="term" value="F:ligand-gated sodium channel activity"/>
    <property type="evidence" value="ECO:0007669"/>
    <property type="project" value="TreeGrafter"/>
</dbReference>
<dbReference type="Pfam" id="PF00858">
    <property type="entry name" value="ASC"/>
    <property type="match status" value="1"/>
</dbReference>
<dbReference type="InterPro" id="IPR002172">
    <property type="entry name" value="LDrepeatLR_classA_rpt"/>
</dbReference>
<evidence type="ECO:0000256" key="6">
    <source>
        <dbReference type="ARBA" id="ARBA00023053"/>
    </source>
</evidence>
<dbReference type="PANTHER" id="PTHR11690">
    <property type="entry name" value="AMILORIDE-SENSITIVE SODIUM CHANNEL-RELATED"/>
    <property type="match status" value="1"/>
</dbReference>
<reference evidence="16" key="1">
    <citation type="journal article" date="2023" name="G3 (Bethesda)">
        <title>A reference genome for the long-term kleptoplast-retaining sea slug Elysia crispata morphotype clarki.</title>
        <authorList>
            <person name="Eastman K.E."/>
            <person name="Pendleton A.L."/>
            <person name="Shaikh M.A."/>
            <person name="Suttiyut T."/>
            <person name="Ogas R."/>
            <person name="Tomko P."/>
            <person name="Gavelis G."/>
            <person name="Widhalm J.R."/>
            <person name="Wisecaver J.H."/>
        </authorList>
    </citation>
    <scope>NUCLEOTIDE SEQUENCE</scope>
    <source>
        <strain evidence="16">ECLA1</strain>
    </source>
</reference>
<dbReference type="Proteomes" id="UP001283361">
    <property type="component" value="Unassembled WGS sequence"/>
</dbReference>
<evidence type="ECO:0000256" key="12">
    <source>
        <dbReference type="PROSITE-ProRule" id="PRU00124"/>
    </source>
</evidence>
<dbReference type="PROSITE" id="PS50068">
    <property type="entry name" value="LDLRA_2"/>
    <property type="match status" value="2"/>
</dbReference>
<evidence type="ECO:0000256" key="7">
    <source>
        <dbReference type="ARBA" id="ARBA00023065"/>
    </source>
</evidence>
<keyword evidence="10 13" id="KW-0739">Sodium transport</keyword>
<keyword evidence="3 13" id="KW-0894">Sodium channel</keyword>
<feature type="disulfide bond" evidence="12">
    <location>
        <begin position="201"/>
        <end position="216"/>
    </location>
</feature>
<feature type="compositionally biased region" description="Low complexity" evidence="14">
    <location>
        <begin position="265"/>
        <end position="293"/>
    </location>
</feature>
<dbReference type="InterPro" id="IPR036055">
    <property type="entry name" value="LDL_receptor-like_sf"/>
</dbReference>
<evidence type="ECO:0000256" key="4">
    <source>
        <dbReference type="ARBA" id="ARBA00022692"/>
    </source>
</evidence>
<keyword evidence="11 13" id="KW-0407">Ion channel</keyword>
<dbReference type="GO" id="GO:0005886">
    <property type="term" value="C:plasma membrane"/>
    <property type="evidence" value="ECO:0007669"/>
    <property type="project" value="TreeGrafter"/>
</dbReference>
<dbReference type="PANTHER" id="PTHR11690:SF248">
    <property type="entry name" value="PICKPOCKET 17, ISOFORM A"/>
    <property type="match status" value="1"/>
</dbReference>
<proteinExistence type="inferred from homology"/>
<feature type="compositionally biased region" description="Low complexity" evidence="14">
    <location>
        <begin position="234"/>
        <end position="258"/>
    </location>
</feature>
<evidence type="ECO:0000256" key="2">
    <source>
        <dbReference type="ARBA" id="ARBA00022448"/>
    </source>
</evidence>
<comment type="caution">
    <text evidence="16">The sequence shown here is derived from an EMBL/GenBank/DDBJ whole genome shotgun (WGS) entry which is preliminary data.</text>
</comment>
<keyword evidence="2 13" id="KW-0813">Transport</keyword>
<comment type="caution">
    <text evidence="12">Lacks conserved residue(s) required for the propagation of feature annotation.</text>
</comment>
<keyword evidence="9 12" id="KW-1015">Disulfide bond</keyword>
<dbReference type="PROSITE" id="PS01209">
    <property type="entry name" value="LDLRA_1"/>
    <property type="match status" value="1"/>
</dbReference>
<dbReference type="PRINTS" id="PR01078">
    <property type="entry name" value="AMINACHANNEL"/>
</dbReference>
<dbReference type="SUPFAM" id="SSF57424">
    <property type="entry name" value="LDL receptor-like module"/>
    <property type="match status" value="2"/>
</dbReference>
<feature type="disulfide bond" evidence="12">
    <location>
        <begin position="142"/>
        <end position="154"/>
    </location>
</feature>
<keyword evidence="5 15" id="KW-1133">Transmembrane helix</keyword>
<feature type="region of interest" description="Disordered" evidence="14">
    <location>
        <begin position="225"/>
        <end position="310"/>
    </location>
</feature>
<protein>
    <submittedName>
        <fullName evidence="16">Uncharacterized protein</fullName>
    </submittedName>
</protein>
<keyword evidence="17" id="KW-1185">Reference proteome</keyword>
<evidence type="ECO:0000256" key="1">
    <source>
        <dbReference type="ARBA" id="ARBA00004141"/>
    </source>
</evidence>
<dbReference type="CDD" id="cd00112">
    <property type="entry name" value="LDLa"/>
    <property type="match status" value="2"/>
</dbReference>
<sequence>MNDTEKKFKVIDAFQEKKNIKQEISNFFTETSFTALTRIYKAESFFRRLAWTIVVLAMMSWLGVQCYWLLERYFQYPIEVKLDLKAAPELDFPSVTICNLNPILEKHLQQETFEDLVKYAKPNTDDSLFAATLSSWMFNESCTLYQYTCSNGRCIPKEYICDGYNDCNNNDDEKNCQNHTCATDQFRCTYSSTCRPLSYVCDGENDCPNGEDEFNCTSTTRAPFSPNGSFSRWSSTTSTGVSSDTTTSGAGTDLDSTTFTQSVPASTSQGSDTESSTQTSQVSTTASDSTATTNSAPAGRRKRDAVYSYNSHRDPRRKIIYNKKKKKHEVHQSTKFSKIKERLRLELSLQKSIKTKEQIVHMLQKSYKKYSERKKRFSTNSFRGTNGYGMSARWNMHRQRRSAKSQESLERSEFDIDWDKVLENSTFNKWDALSSGETNYYAERDDEWEASMMYAYITAKLNSTFVESSGHLIKNLIASCEFNGYQCSPLNFTYFHNHKYGNCYTFNSKFSDDPKLITRFQGPGYGLKMELFINQHEYVANLATEAGIRVLIHKRGSMPFPEDKGITIMPGRSTSVGIKQLQFSRLPPPHGVCAERGDITDYYSKYLGSTYSKLSCLKSCYQDNMMSECGCAVPFYFVPPDAKVCNMLNKSTEWCVSKLPHVYPDRFSACDQLCPQPCEETEYDLSVSSSIWPSDKYEDYLGTKLVQTNSLYADSEIDHDFTKIQIYFQDLIYTYIDQQKAYESMNLISDLGGQLGLWLGLSAITIGELCSFLFSVGRSLPNTWIGGSKTSPTDIVPISTIEPASLEDMYDDLCPEQAKYIPPDIIRTKTDLNSANLSDV</sequence>
<feature type="disulfide bond" evidence="12">
    <location>
        <begin position="149"/>
        <end position="167"/>
    </location>
</feature>